<evidence type="ECO:0000313" key="2">
    <source>
        <dbReference type="EMBL" id="GMN36655.1"/>
    </source>
</evidence>
<dbReference type="AlphaFoldDB" id="A0AA88CYH1"/>
<comment type="caution">
    <text evidence="2">The sequence shown here is derived from an EMBL/GenBank/DDBJ whole genome shotgun (WGS) entry which is preliminary data.</text>
</comment>
<name>A0AA88CYH1_FICCA</name>
<keyword evidence="3" id="KW-1185">Reference proteome</keyword>
<proteinExistence type="predicted"/>
<protein>
    <submittedName>
        <fullName evidence="2">Uncharacterized protein</fullName>
    </submittedName>
</protein>
<accession>A0AA88CYH1</accession>
<dbReference type="Proteomes" id="UP001187192">
    <property type="component" value="Unassembled WGS sequence"/>
</dbReference>
<sequence length="68" mass="6209">MGGPPGRMGGRGAGWGLGADGGRLEGGCWRPGSGGGLGWGAAGAGAGVRGAGAGSPAATERSLASEKT</sequence>
<organism evidence="2 3">
    <name type="scientific">Ficus carica</name>
    <name type="common">Common fig</name>
    <dbReference type="NCBI Taxonomy" id="3494"/>
    <lineage>
        <taxon>Eukaryota</taxon>
        <taxon>Viridiplantae</taxon>
        <taxon>Streptophyta</taxon>
        <taxon>Embryophyta</taxon>
        <taxon>Tracheophyta</taxon>
        <taxon>Spermatophyta</taxon>
        <taxon>Magnoliopsida</taxon>
        <taxon>eudicotyledons</taxon>
        <taxon>Gunneridae</taxon>
        <taxon>Pentapetalae</taxon>
        <taxon>rosids</taxon>
        <taxon>fabids</taxon>
        <taxon>Rosales</taxon>
        <taxon>Moraceae</taxon>
        <taxon>Ficeae</taxon>
        <taxon>Ficus</taxon>
    </lineage>
</organism>
<feature type="compositionally biased region" description="Gly residues" evidence="1">
    <location>
        <begin position="42"/>
        <end position="53"/>
    </location>
</feature>
<dbReference type="EMBL" id="BTGU01000006">
    <property type="protein sequence ID" value="GMN36655.1"/>
    <property type="molecule type" value="Genomic_DNA"/>
</dbReference>
<feature type="region of interest" description="Disordered" evidence="1">
    <location>
        <begin position="42"/>
        <end position="68"/>
    </location>
</feature>
<reference evidence="2" key="1">
    <citation type="submission" date="2023-07" db="EMBL/GenBank/DDBJ databases">
        <title>draft genome sequence of fig (Ficus carica).</title>
        <authorList>
            <person name="Takahashi T."/>
            <person name="Nishimura K."/>
        </authorList>
    </citation>
    <scope>NUCLEOTIDE SEQUENCE</scope>
</reference>
<feature type="region of interest" description="Disordered" evidence="1">
    <location>
        <begin position="1"/>
        <end position="22"/>
    </location>
</feature>
<gene>
    <name evidence="2" type="ORF">TIFTF001_006184</name>
</gene>
<evidence type="ECO:0000313" key="3">
    <source>
        <dbReference type="Proteomes" id="UP001187192"/>
    </source>
</evidence>
<evidence type="ECO:0000256" key="1">
    <source>
        <dbReference type="SAM" id="MobiDB-lite"/>
    </source>
</evidence>